<accession>A0A1H6T189</accession>
<name>A0A1H6T189_9FLAO</name>
<protein>
    <recommendedName>
        <fullName evidence="3">DUF4292 domain-containing protein</fullName>
    </recommendedName>
</protein>
<evidence type="ECO:0008006" key="3">
    <source>
        <dbReference type="Google" id="ProtNLM"/>
    </source>
</evidence>
<dbReference type="STRING" id="402734.SAMN05660918_1463"/>
<reference evidence="2" key="1">
    <citation type="submission" date="2016-10" db="EMBL/GenBank/DDBJ databases">
        <authorList>
            <person name="Varghese N."/>
            <person name="Submissions S."/>
        </authorList>
    </citation>
    <scope>NUCLEOTIDE SEQUENCE [LARGE SCALE GENOMIC DNA]</scope>
    <source>
        <strain evidence="2">DSM 17934</strain>
    </source>
</reference>
<dbReference type="Proteomes" id="UP000199702">
    <property type="component" value="Unassembled WGS sequence"/>
</dbReference>
<dbReference type="AlphaFoldDB" id="A0A1H6T189"/>
<gene>
    <name evidence="1" type="ORF">SAMN05660918_1463</name>
</gene>
<keyword evidence="2" id="KW-1185">Reference proteome</keyword>
<sequence>MKKYITYTLILFVIVSCKTKKTVAEQTVSQEAVVDNKAKEVIQKHYLNGLNFNTASIRSSADYSDKKQSLSIGADIRIKKDEIIWINLKFLGIPMAKALITPTRVSYYEKTNNTYFDGDYSILTKMLGTDLDFQKVQNLLLGRPIDNLTKEDFIAEVADNLFQLKSKRKTDVEKLFSFETANYLLKKQFINQISKNRNVMVNYPSFFNQENMFLPTGVSILANQQDQVKIDIEYKKITFNESLSYPYSIPDGYSQIKID</sequence>
<proteinExistence type="predicted"/>
<evidence type="ECO:0000313" key="2">
    <source>
        <dbReference type="Proteomes" id="UP000199702"/>
    </source>
</evidence>
<dbReference type="InterPro" id="IPR025634">
    <property type="entry name" value="DUF4292"/>
</dbReference>
<dbReference type="Pfam" id="PF14125">
    <property type="entry name" value="DUF4292"/>
    <property type="match status" value="1"/>
</dbReference>
<evidence type="ECO:0000313" key="1">
    <source>
        <dbReference type="EMBL" id="SEI70005.1"/>
    </source>
</evidence>
<dbReference type="RefSeq" id="WP_177169130.1">
    <property type="nucleotide sequence ID" value="NZ_CBCSJU010000002.1"/>
</dbReference>
<organism evidence="1 2">
    <name type="scientific">Flavobacterium terrigena</name>
    <dbReference type="NCBI Taxonomy" id="402734"/>
    <lineage>
        <taxon>Bacteria</taxon>
        <taxon>Pseudomonadati</taxon>
        <taxon>Bacteroidota</taxon>
        <taxon>Flavobacteriia</taxon>
        <taxon>Flavobacteriales</taxon>
        <taxon>Flavobacteriaceae</taxon>
        <taxon>Flavobacterium</taxon>
    </lineage>
</organism>
<dbReference type="EMBL" id="FNYA01000002">
    <property type="protein sequence ID" value="SEI70005.1"/>
    <property type="molecule type" value="Genomic_DNA"/>
</dbReference>
<dbReference type="PROSITE" id="PS51257">
    <property type="entry name" value="PROKAR_LIPOPROTEIN"/>
    <property type="match status" value="1"/>
</dbReference>
<dbReference type="Gene3D" id="2.50.20.10">
    <property type="entry name" value="Lipoprotein localisation LolA/LolB/LppX"/>
    <property type="match status" value="1"/>
</dbReference>